<dbReference type="EMBL" id="KN817599">
    <property type="protein sequence ID" value="KJA17699.1"/>
    <property type="molecule type" value="Genomic_DNA"/>
</dbReference>
<dbReference type="AlphaFoldDB" id="A0A0D2NFH3"/>
<feature type="chain" id="PRO_5002259629" description="Glucoamylase" evidence="12">
    <location>
        <begin position="18"/>
        <end position="580"/>
    </location>
</feature>
<evidence type="ECO:0000259" key="13">
    <source>
        <dbReference type="PROSITE" id="PS51166"/>
    </source>
</evidence>
<evidence type="ECO:0000256" key="4">
    <source>
        <dbReference type="ARBA" id="ARBA00022801"/>
    </source>
</evidence>
<evidence type="ECO:0000256" key="3">
    <source>
        <dbReference type="ARBA" id="ARBA00022729"/>
    </source>
</evidence>
<dbReference type="GO" id="GO:2001070">
    <property type="term" value="F:starch binding"/>
    <property type="evidence" value="ECO:0007669"/>
    <property type="project" value="InterPro"/>
</dbReference>
<dbReference type="PANTHER" id="PTHR31616">
    <property type="entry name" value="TREHALASE"/>
    <property type="match status" value="1"/>
</dbReference>
<comment type="similarity">
    <text evidence="2 9">Belongs to the glycosyl hydrolase 15 family.</text>
</comment>
<feature type="active site" description="Proton acceptor" evidence="10">
    <location>
        <position position="194"/>
    </location>
</feature>
<evidence type="ECO:0000256" key="12">
    <source>
        <dbReference type="SAM" id="SignalP"/>
    </source>
</evidence>
<proteinExistence type="inferred from homology"/>
<dbReference type="InterPro" id="IPR012341">
    <property type="entry name" value="6hp_glycosidase-like_sf"/>
</dbReference>
<dbReference type="PROSITE" id="PS51166">
    <property type="entry name" value="CBM20"/>
    <property type="match status" value="1"/>
</dbReference>
<dbReference type="PRINTS" id="PR00736">
    <property type="entry name" value="GLHYDRLASE15"/>
</dbReference>
<name>A0A0D2NFH3_HYPSF</name>
<keyword evidence="4 9" id="KW-0378">Hydrolase</keyword>
<evidence type="ECO:0000256" key="6">
    <source>
        <dbReference type="ARBA" id="ARBA00023277"/>
    </source>
</evidence>
<dbReference type="OMA" id="YAAVYQW"/>
<dbReference type="SUPFAM" id="SSF49452">
    <property type="entry name" value="Starch-binding domain-like"/>
    <property type="match status" value="1"/>
</dbReference>
<keyword evidence="6 9" id="KW-0119">Carbohydrate metabolism</keyword>
<dbReference type="GO" id="GO:0000272">
    <property type="term" value="P:polysaccharide catabolic process"/>
    <property type="evidence" value="ECO:0007669"/>
    <property type="project" value="UniProtKB-KW"/>
</dbReference>
<accession>A0A0D2NFH3</accession>
<dbReference type="CDD" id="cd05808">
    <property type="entry name" value="CBM20_alpha_amylase"/>
    <property type="match status" value="1"/>
</dbReference>
<dbReference type="FunFam" id="1.50.10.10:FF:000018">
    <property type="entry name" value="Glucoamylase"/>
    <property type="match status" value="1"/>
</dbReference>
<dbReference type="PIRSF" id="PIRSF001031">
    <property type="entry name" value="Glu-a-glcsd_SBD"/>
    <property type="match status" value="1"/>
</dbReference>
<feature type="domain" description="CBM20" evidence="13">
    <location>
        <begin position="481"/>
        <end position="580"/>
    </location>
</feature>
<dbReference type="EC" id="3.2.1.3" evidence="9"/>
<evidence type="ECO:0000256" key="7">
    <source>
        <dbReference type="ARBA" id="ARBA00023295"/>
    </source>
</evidence>
<evidence type="ECO:0000256" key="2">
    <source>
        <dbReference type="ARBA" id="ARBA00006188"/>
    </source>
</evidence>
<dbReference type="Pfam" id="PF00686">
    <property type="entry name" value="CBM_20"/>
    <property type="match status" value="1"/>
</dbReference>
<dbReference type="GO" id="GO:0000324">
    <property type="term" value="C:fungal-type vacuole"/>
    <property type="evidence" value="ECO:0007669"/>
    <property type="project" value="TreeGrafter"/>
</dbReference>
<feature type="active site" description="Proton donor" evidence="10">
    <location>
        <position position="197"/>
    </location>
</feature>
<keyword evidence="8 9" id="KW-0624">Polysaccharide degradation</keyword>
<dbReference type="InterPro" id="IPR002044">
    <property type="entry name" value="CBM20"/>
</dbReference>
<dbReference type="InterPro" id="IPR000165">
    <property type="entry name" value="Glucoamylase"/>
</dbReference>
<evidence type="ECO:0000313" key="14">
    <source>
        <dbReference type="EMBL" id="KJA17699.1"/>
    </source>
</evidence>
<dbReference type="SUPFAM" id="SSF48208">
    <property type="entry name" value="Six-hairpin glycosidases"/>
    <property type="match status" value="1"/>
</dbReference>
<dbReference type="PROSITE" id="PS00820">
    <property type="entry name" value="GLUCOAMYLASE"/>
    <property type="match status" value="1"/>
</dbReference>
<sequence length="580" mass="60765">MRFLLLTGLWFGASAWAQSSAVSSYLATESVIAKAGLLANIGPSGSKASGAVSGVVVAAPSTNPDYIFTWTRDSALVFKAIIDSFARGEDATLRTSIDQYVAAQKIQQQVSNPSGTVSSGGLGEPKFNVDLSAFTGAWGRPQRDGPALRATALISYGNSLISASNTSYVLANIWPLVKLDLDYVAANWNQTGFDLWEEVNSSSFFTTAVQHRALRQGAAFATALGQTASVAGYTTQAANVLCFLQSYWNPSQGYITANTGGGRSGKDANTALASIHTFDPTAGCDAATFQPCSDKALSSLKVYVDSFRSIYTVNSAVASPGAVATGRYPEDSYFGGNPWYLATMAVAEQLYDALIVWKAQGSLNVTSTSLAFFQQFSSAVTVGTYASTTATFTTLTTAIANQADGFVAIVQEFTPSTGSLSEQYSRSNGAQLSANDLTWSYASILTAVTARNGLAGDNWGAAGLVVPSSCSTSGTGSSSGGGSSGTVAVTFKVTATTTFGENIYLTGSDDALEDWSPTSTLILSAATYPVWSITVNLPASTALQYKYIRIFNGVTTWESDPNNAFTTVASGTQTLTDTWR</sequence>
<gene>
    <name evidence="14" type="ORF">HYPSUDRAFT_146117</name>
</gene>
<evidence type="ECO:0000256" key="8">
    <source>
        <dbReference type="ARBA" id="ARBA00023326"/>
    </source>
</evidence>
<dbReference type="OrthoDB" id="6123450at2759"/>
<dbReference type="Pfam" id="PF00723">
    <property type="entry name" value="Glyco_hydro_15"/>
    <property type="match status" value="1"/>
</dbReference>
<reference evidence="15" key="1">
    <citation type="submission" date="2014-04" db="EMBL/GenBank/DDBJ databases">
        <title>Evolutionary Origins and Diversification of the Mycorrhizal Mutualists.</title>
        <authorList>
            <consortium name="DOE Joint Genome Institute"/>
            <consortium name="Mycorrhizal Genomics Consortium"/>
            <person name="Kohler A."/>
            <person name="Kuo A."/>
            <person name="Nagy L.G."/>
            <person name="Floudas D."/>
            <person name="Copeland A."/>
            <person name="Barry K.W."/>
            <person name="Cichocki N."/>
            <person name="Veneault-Fourrey C."/>
            <person name="LaButti K."/>
            <person name="Lindquist E.A."/>
            <person name="Lipzen A."/>
            <person name="Lundell T."/>
            <person name="Morin E."/>
            <person name="Murat C."/>
            <person name="Riley R."/>
            <person name="Ohm R."/>
            <person name="Sun H."/>
            <person name="Tunlid A."/>
            <person name="Henrissat B."/>
            <person name="Grigoriev I.V."/>
            <person name="Hibbett D.S."/>
            <person name="Martin F."/>
        </authorList>
    </citation>
    <scope>NUCLEOTIDE SEQUENCE [LARGE SCALE GENOMIC DNA]</scope>
    <source>
        <strain evidence="15">FD-334 SS-4</strain>
    </source>
</reference>
<evidence type="ECO:0000256" key="9">
    <source>
        <dbReference type="PIRNR" id="PIRNR001031"/>
    </source>
</evidence>
<dbReference type="GO" id="GO:0004339">
    <property type="term" value="F:glucan 1,4-alpha-glucosidase activity"/>
    <property type="evidence" value="ECO:0007669"/>
    <property type="project" value="UniProtKB-EC"/>
</dbReference>
<dbReference type="InterPro" id="IPR013784">
    <property type="entry name" value="Carb-bd-like_fold"/>
</dbReference>
<dbReference type="InterPro" id="IPR013783">
    <property type="entry name" value="Ig-like_fold"/>
</dbReference>
<evidence type="ECO:0000256" key="5">
    <source>
        <dbReference type="ARBA" id="ARBA00023180"/>
    </source>
</evidence>
<dbReference type="Proteomes" id="UP000054270">
    <property type="component" value="Unassembled WGS sequence"/>
</dbReference>
<feature type="binding site" evidence="11">
    <location>
        <position position="138"/>
    </location>
    <ligand>
        <name>substrate</name>
    </ligand>
</feature>
<comment type="catalytic activity">
    <reaction evidence="1 9">
        <text>Hydrolysis of terminal (1-&gt;4)-linked alpha-D-glucose residues successively from non-reducing ends of the chains with release of beta-D-glucose.</text>
        <dbReference type="EC" id="3.2.1.3"/>
    </reaction>
</comment>
<organism evidence="14 15">
    <name type="scientific">Hypholoma sublateritium (strain FD-334 SS-4)</name>
    <dbReference type="NCBI Taxonomy" id="945553"/>
    <lineage>
        <taxon>Eukaryota</taxon>
        <taxon>Fungi</taxon>
        <taxon>Dikarya</taxon>
        <taxon>Basidiomycota</taxon>
        <taxon>Agaricomycotina</taxon>
        <taxon>Agaricomycetes</taxon>
        <taxon>Agaricomycetidae</taxon>
        <taxon>Agaricales</taxon>
        <taxon>Agaricineae</taxon>
        <taxon>Strophariaceae</taxon>
        <taxon>Hypholoma</taxon>
    </lineage>
</organism>
<dbReference type="InterPro" id="IPR008928">
    <property type="entry name" value="6-hairpin_glycosidase_sf"/>
</dbReference>
<evidence type="ECO:0000256" key="10">
    <source>
        <dbReference type="PIRSR" id="PIRSR001031-1"/>
    </source>
</evidence>
<keyword evidence="15" id="KW-1185">Reference proteome</keyword>
<keyword evidence="5" id="KW-0325">Glycoprotein</keyword>
<dbReference type="InterPro" id="IPR011613">
    <property type="entry name" value="GH15-like"/>
</dbReference>
<keyword evidence="3 12" id="KW-0732">Signal</keyword>
<feature type="signal peptide" evidence="12">
    <location>
        <begin position="1"/>
        <end position="17"/>
    </location>
</feature>
<dbReference type="STRING" id="945553.A0A0D2NFH3"/>
<dbReference type="Gene3D" id="1.50.10.10">
    <property type="match status" value="1"/>
</dbReference>
<dbReference type="InterPro" id="IPR008291">
    <property type="entry name" value="Glucoamylase_SBD"/>
</dbReference>
<dbReference type="PANTHER" id="PTHR31616:SF12">
    <property type="entry name" value="GLUCOAMYLASE"/>
    <property type="match status" value="1"/>
</dbReference>
<dbReference type="Gene3D" id="2.60.40.10">
    <property type="entry name" value="Immunoglobulins"/>
    <property type="match status" value="1"/>
</dbReference>
<protein>
    <recommendedName>
        <fullName evidence="9">Glucoamylase</fullName>
        <ecNumber evidence="9">3.2.1.3</ecNumber>
    </recommendedName>
    <alternativeName>
        <fullName evidence="9">1,4-alpha-D-glucan glucohydrolase</fullName>
    </alternativeName>
    <alternativeName>
        <fullName evidence="9">Glucan 1,4-alpha-glucosidase</fullName>
    </alternativeName>
</protein>
<evidence type="ECO:0000313" key="15">
    <source>
        <dbReference type="Proteomes" id="UP000054270"/>
    </source>
</evidence>
<keyword evidence="7 9" id="KW-0326">Glycosidase</keyword>
<dbReference type="SMART" id="SM01065">
    <property type="entry name" value="CBM_2"/>
    <property type="match status" value="1"/>
</dbReference>
<evidence type="ECO:0000256" key="1">
    <source>
        <dbReference type="ARBA" id="ARBA00001863"/>
    </source>
</evidence>
<evidence type="ECO:0000256" key="11">
    <source>
        <dbReference type="PIRSR" id="PIRSR001031-2"/>
    </source>
</evidence>
<dbReference type="InterPro" id="IPR046966">
    <property type="entry name" value="Glucoamylase_active_site"/>
</dbReference>